<feature type="domain" description="Acylphosphatase-like" evidence="9">
    <location>
        <begin position="387"/>
        <end position="477"/>
    </location>
</feature>
<feature type="domain" description="ATP-grasp" evidence="8">
    <location>
        <begin position="91"/>
        <end position="346"/>
    </location>
</feature>
<dbReference type="OrthoDB" id="9803907at2"/>
<evidence type="ECO:0000313" key="11">
    <source>
        <dbReference type="Proteomes" id="UP000184206"/>
    </source>
</evidence>
<evidence type="ECO:0000256" key="6">
    <source>
        <dbReference type="RuleBase" id="RU004168"/>
    </source>
</evidence>
<dbReference type="PROSITE" id="PS50975">
    <property type="entry name" value="ATP_GRASP"/>
    <property type="match status" value="1"/>
</dbReference>
<keyword evidence="7" id="KW-0175">Coiled coil</keyword>
<dbReference type="SUPFAM" id="SSF54975">
    <property type="entry name" value="Acylphosphatase/BLUF domain-like"/>
    <property type="match status" value="1"/>
</dbReference>
<dbReference type="GO" id="GO:0005524">
    <property type="term" value="F:ATP binding"/>
    <property type="evidence" value="ECO:0007669"/>
    <property type="project" value="UniProtKB-UniRule"/>
</dbReference>
<evidence type="ECO:0000256" key="1">
    <source>
        <dbReference type="ARBA" id="ARBA00015991"/>
    </source>
</evidence>
<evidence type="ECO:0000313" key="10">
    <source>
        <dbReference type="EMBL" id="SHM24084.1"/>
    </source>
</evidence>
<reference evidence="10 11" key="1">
    <citation type="submission" date="2016-11" db="EMBL/GenBank/DDBJ databases">
        <authorList>
            <person name="Jaros S."/>
            <person name="Januszkiewicz K."/>
            <person name="Wedrychowicz H."/>
        </authorList>
    </citation>
    <scope>NUCLEOTIDE SEQUENCE [LARGE SCALE GENOMIC DNA]</scope>
    <source>
        <strain evidence="10 11">DSM 16010</strain>
    </source>
</reference>
<dbReference type="GO" id="GO:0046872">
    <property type="term" value="F:metal ion binding"/>
    <property type="evidence" value="ECO:0007669"/>
    <property type="project" value="InterPro"/>
</dbReference>
<dbReference type="GO" id="GO:0005737">
    <property type="term" value="C:cytoplasm"/>
    <property type="evidence" value="ECO:0007669"/>
    <property type="project" value="TreeGrafter"/>
</dbReference>
<evidence type="ECO:0000259" key="9">
    <source>
        <dbReference type="PROSITE" id="PS51160"/>
    </source>
</evidence>
<dbReference type="EMBL" id="FRCF01000007">
    <property type="protein sequence ID" value="SHM24084.1"/>
    <property type="molecule type" value="Genomic_DNA"/>
</dbReference>
<dbReference type="Gene3D" id="3.30.1490.20">
    <property type="entry name" value="ATP-grasp fold, A domain"/>
    <property type="match status" value="1"/>
</dbReference>
<gene>
    <name evidence="10" type="ORF">SAMN02745189_01805</name>
</gene>
<dbReference type="InterPro" id="IPR001792">
    <property type="entry name" value="Acylphosphatase-like_dom"/>
</dbReference>
<dbReference type="PANTHER" id="PTHR21621:SF0">
    <property type="entry name" value="BETA-CITRYLGLUTAMATE SYNTHASE B-RELATED"/>
    <property type="match status" value="1"/>
</dbReference>
<dbReference type="RefSeq" id="WP_072710240.1">
    <property type="nucleotide sequence ID" value="NZ_FRCF01000007.1"/>
</dbReference>
<proteinExistence type="inferred from homology"/>
<dbReference type="Gene3D" id="3.30.470.20">
    <property type="entry name" value="ATP-grasp fold, B domain"/>
    <property type="match status" value="1"/>
</dbReference>
<comment type="similarity">
    <text evidence="6">Belongs to the acylphosphatase family.</text>
</comment>
<dbReference type="PROSITE" id="PS51160">
    <property type="entry name" value="ACYLPHOSPHATASE_3"/>
    <property type="match status" value="1"/>
</dbReference>
<dbReference type="Proteomes" id="UP000184206">
    <property type="component" value="Unassembled WGS sequence"/>
</dbReference>
<dbReference type="Gene3D" id="3.30.70.100">
    <property type="match status" value="1"/>
</dbReference>
<keyword evidence="11" id="KW-1185">Reference proteome</keyword>
<dbReference type="AlphaFoldDB" id="A0A1M7H6A5"/>
<dbReference type="InterPro" id="IPR011761">
    <property type="entry name" value="ATP-grasp"/>
</dbReference>
<dbReference type="SUPFAM" id="SSF56059">
    <property type="entry name" value="Glutathione synthetase ATP-binding domain-like"/>
    <property type="match status" value="1"/>
</dbReference>
<keyword evidence="4" id="KW-0067">ATP-binding</keyword>
<accession>A0A1M7H6A5</accession>
<evidence type="ECO:0000256" key="7">
    <source>
        <dbReference type="SAM" id="Coils"/>
    </source>
</evidence>
<dbReference type="InterPro" id="IPR013815">
    <property type="entry name" value="ATP_grasp_subdomain_1"/>
</dbReference>
<dbReference type="GO" id="GO:0018169">
    <property type="term" value="F:ribosomal S6-glutamic acid ligase activity"/>
    <property type="evidence" value="ECO:0007669"/>
    <property type="project" value="TreeGrafter"/>
</dbReference>
<comment type="caution">
    <text evidence="5">Lacks conserved residue(s) required for the propagation of feature annotation.</text>
</comment>
<evidence type="ECO:0000259" key="8">
    <source>
        <dbReference type="PROSITE" id="PS50975"/>
    </source>
</evidence>
<keyword evidence="2 10" id="KW-0436">Ligase</keyword>
<protein>
    <recommendedName>
        <fullName evidence="1">Acylphosphatase</fullName>
    </recommendedName>
    <alternativeName>
        <fullName evidence="3">Acylphosphate phosphohydrolase</fullName>
    </alternativeName>
</protein>
<feature type="coiled-coil region" evidence="7">
    <location>
        <begin position="480"/>
        <end position="532"/>
    </location>
</feature>
<dbReference type="InterPro" id="IPR036046">
    <property type="entry name" value="Acylphosphatase-like_dom_sf"/>
</dbReference>
<evidence type="ECO:0000256" key="4">
    <source>
        <dbReference type="PROSITE-ProRule" id="PRU00409"/>
    </source>
</evidence>
<evidence type="ECO:0000256" key="5">
    <source>
        <dbReference type="PROSITE-ProRule" id="PRU00520"/>
    </source>
</evidence>
<dbReference type="InterPro" id="IPR011095">
    <property type="entry name" value="Dala_Dala_lig_C"/>
</dbReference>
<evidence type="ECO:0000256" key="3">
    <source>
        <dbReference type="ARBA" id="ARBA00032904"/>
    </source>
</evidence>
<dbReference type="STRING" id="1123231.SAMN02745189_01805"/>
<dbReference type="Pfam" id="PF00708">
    <property type="entry name" value="Acylphosphatase"/>
    <property type="match status" value="1"/>
</dbReference>
<sequence>MNNPNHMPHLVNSLPKGVTGFTTSSYLVALEGWRRGLKLKFHNNKRGATAISRAITYSLSDGENEYHFLCARGPKSHKDAIDDAEHKSNAYEVMERNGVPVPQNKKFDFTETSIEKICEYGESLGYPLVVKPPNMGAGHGVVTNINTREHLIESLIQVREHYNKNNEVMIEKYFENGVDYRFYVIKDKVIGVSKNYSSFVRGDGSSNLEQLVHKTNKMIKNSPGMPSRTIKIDDSMIEFLKEKNMDLEYIPEDGKRVFVRKHGTYLSKRLSVACTEETSPKLKKYAVDALNSFPGLASGSVDMIVNEEKQEAIVNEINTRGEIQMHTLPFEGKSVDVPKHIIDFYFPESKKISNNFRFEYKPIKEAFLNGYADEITIPMYPKGEQYQKRYSVYGVNLKAVYRAKLQQQAAKLNLKGHIDVQSTKRLEINLIGKKNQINKFDQYLNTFSTSRSKVNKITSTELEKFEGIASISFEIINNEMPKIEKAHKRLLKKYETLNNEVESDKESKDQEIAELKKELETYKKSYNDMRRSRSWRVTSPVRKVKSFLKKK</sequence>
<dbReference type="GO" id="GO:0009432">
    <property type="term" value="P:SOS response"/>
    <property type="evidence" value="ECO:0007669"/>
    <property type="project" value="TreeGrafter"/>
</dbReference>
<organism evidence="10 11">
    <name type="scientific">Lacicoccus alkaliphilus DSM 16010</name>
    <dbReference type="NCBI Taxonomy" id="1123231"/>
    <lineage>
        <taxon>Bacteria</taxon>
        <taxon>Bacillati</taxon>
        <taxon>Bacillota</taxon>
        <taxon>Bacilli</taxon>
        <taxon>Bacillales</taxon>
        <taxon>Salinicoccaceae</taxon>
        <taxon>Lacicoccus</taxon>
    </lineage>
</organism>
<name>A0A1M7H6A5_9BACL</name>
<keyword evidence="4" id="KW-0547">Nucleotide-binding</keyword>
<evidence type="ECO:0000256" key="2">
    <source>
        <dbReference type="ARBA" id="ARBA00022598"/>
    </source>
</evidence>
<dbReference type="GO" id="GO:0008716">
    <property type="term" value="F:D-alanine-D-alanine ligase activity"/>
    <property type="evidence" value="ECO:0007669"/>
    <property type="project" value="InterPro"/>
</dbReference>
<dbReference type="Pfam" id="PF07478">
    <property type="entry name" value="Dala_Dala_lig_C"/>
    <property type="match status" value="1"/>
</dbReference>
<dbReference type="PANTHER" id="PTHR21621">
    <property type="entry name" value="RIBOSOMAL PROTEIN S6 MODIFICATION PROTEIN"/>
    <property type="match status" value="1"/>
</dbReference>